<keyword evidence="2" id="KW-1185">Reference proteome</keyword>
<protein>
    <submittedName>
        <fullName evidence="1">Uncharacterized protein</fullName>
    </submittedName>
</protein>
<feature type="non-terminal residue" evidence="1">
    <location>
        <position position="166"/>
    </location>
</feature>
<name>A0A9P6N8R6_9BASI</name>
<evidence type="ECO:0000313" key="2">
    <source>
        <dbReference type="Proteomes" id="UP000886653"/>
    </source>
</evidence>
<organism evidence="1 2">
    <name type="scientific">Cronartium quercuum f. sp. fusiforme G11</name>
    <dbReference type="NCBI Taxonomy" id="708437"/>
    <lineage>
        <taxon>Eukaryota</taxon>
        <taxon>Fungi</taxon>
        <taxon>Dikarya</taxon>
        <taxon>Basidiomycota</taxon>
        <taxon>Pucciniomycotina</taxon>
        <taxon>Pucciniomycetes</taxon>
        <taxon>Pucciniales</taxon>
        <taxon>Coleosporiaceae</taxon>
        <taxon>Cronartium</taxon>
    </lineage>
</organism>
<dbReference type="OrthoDB" id="2506893at2759"/>
<dbReference type="PANTHER" id="PTHR46564:SF1">
    <property type="entry name" value="TRANSPOSASE"/>
    <property type="match status" value="1"/>
</dbReference>
<dbReference type="EMBL" id="MU167362">
    <property type="protein sequence ID" value="KAG0142031.1"/>
    <property type="molecule type" value="Genomic_DNA"/>
</dbReference>
<dbReference type="PANTHER" id="PTHR46564">
    <property type="entry name" value="TRANSPOSASE"/>
    <property type="match status" value="1"/>
</dbReference>
<proteinExistence type="predicted"/>
<accession>A0A9P6N8R6</accession>
<evidence type="ECO:0000313" key="1">
    <source>
        <dbReference type="EMBL" id="KAG0142031.1"/>
    </source>
</evidence>
<comment type="caution">
    <text evidence="1">The sequence shown here is derived from an EMBL/GenBank/DDBJ whole genome shotgun (WGS) entry which is preliminary data.</text>
</comment>
<reference evidence="1" key="1">
    <citation type="submission" date="2013-11" db="EMBL/GenBank/DDBJ databases">
        <title>Genome sequence of the fusiform rust pathogen reveals effectors for host alternation and coevolution with pine.</title>
        <authorList>
            <consortium name="DOE Joint Genome Institute"/>
            <person name="Smith K."/>
            <person name="Pendleton A."/>
            <person name="Kubisiak T."/>
            <person name="Anderson C."/>
            <person name="Salamov A."/>
            <person name="Aerts A."/>
            <person name="Riley R."/>
            <person name="Clum A."/>
            <person name="Lindquist E."/>
            <person name="Ence D."/>
            <person name="Campbell M."/>
            <person name="Kronenberg Z."/>
            <person name="Feau N."/>
            <person name="Dhillon B."/>
            <person name="Hamelin R."/>
            <person name="Burleigh J."/>
            <person name="Smith J."/>
            <person name="Yandell M."/>
            <person name="Nelson C."/>
            <person name="Grigoriev I."/>
            <person name="Davis J."/>
        </authorList>
    </citation>
    <scope>NUCLEOTIDE SEQUENCE</scope>
    <source>
        <strain evidence="1">G11</strain>
    </source>
</reference>
<sequence>MVYVFYPVAIKVLAVKYVLEGLSYDEVRTRLRRSISKDSFERWMVLYHHTMAVIRDPTTYQTTGRSRVYECHECELMVTFVTQEPALFLDEIREKVYDETGVLASPTVIDRELQERLQLTLKKAGVSNVLKNLHAKAIFMHQMAEILSEFFVFTDESAICDRDLLR</sequence>
<gene>
    <name evidence="1" type="ORF">CROQUDRAFT_23312</name>
</gene>
<dbReference type="AlphaFoldDB" id="A0A9P6N8R6"/>
<dbReference type="Proteomes" id="UP000886653">
    <property type="component" value="Unassembled WGS sequence"/>
</dbReference>